<keyword evidence="2" id="KW-0472">Membrane</keyword>
<comment type="caution">
    <text evidence="3">The sequence shown here is derived from an EMBL/GenBank/DDBJ whole genome shotgun (WGS) entry which is preliminary data.</text>
</comment>
<dbReference type="Proteomes" id="UP000034589">
    <property type="component" value="Unassembled WGS sequence"/>
</dbReference>
<gene>
    <name evidence="3" type="ORF">UY39_C0043G0005</name>
</gene>
<feature type="transmembrane region" description="Helical" evidence="2">
    <location>
        <begin position="319"/>
        <end position="341"/>
    </location>
</feature>
<dbReference type="Gene3D" id="1.50.10.20">
    <property type="match status" value="1"/>
</dbReference>
<dbReference type="InterPro" id="IPR008930">
    <property type="entry name" value="Terpenoid_cyclase/PrenylTrfase"/>
</dbReference>
<proteinExistence type="predicted"/>
<accession>A0A0G1XUF6</accession>
<dbReference type="AlphaFoldDB" id="A0A0G1XUF6"/>
<keyword evidence="2" id="KW-1133">Transmembrane helix</keyword>
<organism evidence="3 4">
    <name type="scientific">Candidatus Kaiserbacteria bacterium GW2011_GWC2_49_12</name>
    <dbReference type="NCBI Taxonomy" id="1618675"/>
    <lineage>
        <taxon>Bacteria</taxon>
        <taxon>Candidatus Kaiseribacteriota</taxon>
    </lineage>
</organism>
<dbReference type="SUPFAM" id="SSF48239">
    <property type="entry name" value="Terpenoid cyclases/Protein prenyltransferases"/>
    <property type="match status" value="1"/>
</dbReference>
<evidence type="ECO:0000313" key="3">
    <source>
        <dbReference type="EMBL" id="KKW06217.1"/>
    </source>
</evidence>
<evidence type="ECO:0000256" key="2">
    <source>
        <dbReference type="SAM" id="Phobius"/>
    </source>
</evidence>
<feature type="region of interest" description="Disordered" evidence="1">
    <location>
        <begin position="162"/>
        <end position="181"/>
    </location>
</feature>
<protein>
    <submittedName>
        <fullName evidence="3">ABC-type transporter, periplasmic subunit</fullName>
    </submittedName>
</protein>
<name>A0A0G1XUF6_9BACT</name>
<evidence type="ECO:0000256" key="1">
    <source>
        <dbReference type="SAM" id="MobiDB-lite"/>
    </source>
</evidence>
<keyword evidence="2" id="KW-0812">Transmembrane</keyword>
<feature type="compositionally biased region" description="Polar residues" evidence="1">
    <location>
        <begin position="165"/>
        <end position="181"/>
    </location>
</feature>
<reference evidence="3 4" key="1">
    <citation type="journal article" date="2015" name="Nature">
        <title>rRNA introns, odd ribosomes, and small enigmatic genomes across a large radiation of phyla.</title>
        <authorList>
            <person name="Brown C.T."/>
            <person name="Hug L.A."/>
            <person name="Thomas B.C."/>
            <person name="Sharon I."/>
            <person name="Castelle C.J."/>
            <person name="Singh A."/>
            <person name="Wilkins M.J."/>
            <person name="Williams K.H."/>
            <person name="Banfield J.F."/>
        </authorList>
    </citation>
    <scope>NUCLEOTIDE SEQUENCE [LARGE SCALE GENOMIC DNA]</scope>
</reference>
<evidence type="ECO:0000313" key="4">
    <source>
        <dbReference type="Proteomes" id="UP000034589"/>
    </source>
</evidence>
<sequence>MTAVTDYERHAMALMALGIDPYIGTATDYITPIVESFDGIQIGHPSLVNDDVFALFPLPKAGYESDSDIISSTIAFILTKQGANGAWEESVDLTAAAIQALSPFSKVPGVANALVKAKGYLRETRALDGNWKNSFQMSWIVQALHASNESLSSWIGNGKSPMSALASTQEGDGGVESTTRTEQTRVWATAYAIPAALAKPWNDILQSFPKPVIIAASGTGGASTVAGAATSTATTTAVTSEPEENESETMSVIVETEMMTNPVQQQAVSAPPHSSIAGASTQAPAESIVKPAPLEQAQEALPETARQLAGAGTANEVPLFFIMALILALAALFGAFGYPVLSRLIRRLFR</sequence>
<dbReference type="EMBL" id="LCPV01000043">
    <property type="protein sequence ID" value="KKW06217.1"/>
    <property type="molecule type" value="Genomic_DNA"/>
</dbReference>